<evidence type="ECO:0000313" key="1">
    <source>
        <dbReference type="EMBL" id="MEJ8661995.1"/>
    </source>
</evidence>
<name>A0ACC6QUN5_9ACTN</name>
<gene>
    <name evidence="1" type="ORF">WKI58_36800</name>
</gene>
<dbReference type="EMBL" id="JBBKAI010000002">
    <property type="protein sequence ID" value="MEJ8661995.1"/>
    <property type="molecule type" value="Genomic_DNA"/>
</dbReference>
<reference evidence="1" key="1">
    <citation type="submission" date="2024-03" db="EMBL/GenBank/DDBJ databases">
        <title>Novel Streptomyces species of biotechnological and ecological value are a feature of Machair soil.</title>
        <authorList>
            <person name="Prole J.R."/>
            <person name="Goodfellow M."/>
            <person name="Allenby N."/>
            <person name="Ward A.C."/>
        </authorList>
    </citation>
    <scope>NUCLEOTIDE SEQUENCE</scope>
    <source>
        <strain evidence="1">MS1.AVA.4</strain>
    </source>
</reference>
<evidence type="ECO:0000313" key="2">
    <source>
        <dbReference type="Proteomes" id="UP001375539"/>
    </source>
</evidence>
<dbReference type="Proteomes" id="UP001375539">
    <property type="component" value="Unassembled WGS sequence"/>
</dbReference>
<sequence length="434" mass="44952">MADSRLQFVRMVAARAGALVMGVVASVIIARALPPEARGTYYMAVTVGTAAMALGHLSIEQAQTALWSDKGRRASLEGNSVPLGLMIGAGAALAAMAAAVVFQGHGNMPDLWLLATACVGVPLGVGVLYSSNIAVLRDRPHVAGLAPLAGAVVQCTCLVALGLTGHLTVYTVVVVWSVSFGVSLVVLVGRGGVTVSRPRLGLAKTTCAKGLRLHAGSAASYLLLRSDVFLLNALAGPRDVGIYTLAVTLAELSRIGVDAFAQVTLPRQFDHDMEGSAAVAARMVRLMVILGAVSVVTTVIAVSALITPVYGHAYAEAAALVAWLVPGILLLSAGRPVATFLLRFRSARFVVLPSLLALGVNIGLNTMLIPLWGAAGCAIASTAAYATLVVLQVAHFARISGTPWRRLLPTSADTSRITSSLRRGRGDLDVGRSR</sequence>
<protein>
    <submittedName>
        <fullName evidence="1">Oligosaccharide flippase family protein</fullName>
    </submittedName>
</protein>
<proteinExistence type="predicted"/>
<organism evidence="1 2">
    <name type="scientific">Streptomyces pratisoli</name>
    <dbReference type="NCBI Taxonomy" id="3139917"/>
    <lineage>
        <taxon>Bacteria</taxon>
        <taxon>Bacillati</taxon>
        <taxon>Actinomycetota</taxon>
        <taxon>Actinomycetes</taxon>
        <taxon>Kitasatosporales</taxon>
        <taxon>Streptomycetaceae</taxon>
        <taxon>Streptomyces</taxon>
    </lineage>
</organism>
<comment type="caution">
    <text evidence="1">The sequence shown here is derived from an EMBL/GenBank/DDBJ whole genome shotgun (WGS) entry which is preliminary data.</text>
</comment>
<accession>A0ACC6QUN5</accession>
<keyword evidence="2" id="KW-1185">Reference proteome</keyword>